<sequence>METSMGLQVILVGIGATFIMDVWGWLQKNIFNSPPLNYALIARWLAFMPKGQLVHRPIMATPSIRGEKPLGWVLHYLIGIVFALTHVFIWGEAWLAEPSVIPAIFTGIVTLVFPFCIIQPCLGFGVAASQTPRPWKARWLSFLAHSAYGIGLFGSALSLHICSVIL</sequence>
<dbReference type="Pfam" id="PF11158">
    <property type="entry name" value="DUF2938"/>
    <property type="match status" value="1"/>
</dbReference>
<organism evidence="2 3">
    <name type="scientific">Vibrio spartinae</name>
    <dbReference type="NCBI Taxonomy" id="1918945"/>
    <lineage>
        <taxon>Bacteria</taxon>
        <taxon>Pseudomonadati</taxon>
        <taxon>Pseudomonadota</taxon>
        <taxon>Gammaproteobacteria</taxon>
        <taxon>Vibrionales</taxon>
        <taxon>Vibrionaceae</taxon>
        <taxon>Vibrio</taxon>
    </lineage>
</organism>
<evidence type="ECO:0000256" key="1">
    <source>
        <dbReference type="SAM" id="Phobius"/>
    </source>
</evidence>
<feature type="transmembrane region" description="Helical" evidence="1">
    <location>
        <begin position="139"/>
        <end position="161"/>
    </location>
</feature>
<feature type="transmembrane region" description="Helical" evidence="1">
    <location>
        <begin position="73"/>
        <end position="91"/>
    </location>
</feature>
<dbReference type="OrthoDB" id="9812539at2"/>
<name>A0A1N6MBP9_9VIBR</name>
<dbReference type="EMBL" id="FSSB01000061">
    <property type="protein sequence ID" value="SIO96882.1"/>
    <property type="molecule type" value="Genomic_DNA"/>
</dbReference>
<evidence type="ECO:0008006" key="4">
    <source>
        <dbReference type="Google" id="ProtNLM"/>
    </source>
</evidence>
<dbReference type="RefSeq" id="WP_074375257.1">
    <property type="nucleotide sequence ID" value="NZ_AP024908.1"/>
</dbReference>
<keyword evidence="1" id="KW-0812">Transmembrane</keyword>
<feature type="transmembrane region" description="Helical" evidence="1">
    <location>
        <begin position="103"/>
        <end position="127"/>
    </location>
</feature>
<reference evidence="2 3" key="1">
    <citation type="submission" date="2016-12" db="EMBL/GenBank/DDBJ databases">
        <authorList>
            <person name="Song W.-J."/>
            <person name="Kurnit D.M."/>
        </authorList>
    </citation>
    <scope>NUCLEOTIDE SEQUENCE [LARGE SCALE GENOMIC DNA]</scope>
    <source>
        <strain evidence="2 3">CECT 9026</strain>
    </source>
</reference>
<dbReference type="InterPro" id="IPR021329">
    <property type="entry name" value="DUF2938"/>
</dbReference>
<gene>
    <name evidence="2" type="ORF">VSP9026_04708</name>
</gene>
<accession>A0A1N6MBP9</accession>
<proteinExistence type="predicted"/>
<dbReference type="Proteomes" id="UP000184774">
    <property type="component" value="Unassembled WGS sequence"/>
</dbReference>
<keyword evidence="1" id="KW-1133">Transmembrane helix</keyword>
<evidence type="ECO:0000313" key="3">
    <source>
        <dbReference type="Proteomes" id="UP000184774"/>
    </source>
</evidence>
<evidence type="ECO:0000313" key="2">
    <source>
        <dbReference type="EMBL" id="SIO96882.1"/>
    </source>
</evidence>
<dbReference type="AlphaFoldDB" id="A0A1N6MBP9"/>
<protein>
    <recommendedName>
        <fullName evidence="4">DUF2938 domain-containing protein</fullName>
    </recommendedName>
</protein>
<feature type="transmembrane region" description="Helical" evidence="1">
    <location>
        <begin position="6"/>
        <end position="26"/>
    </location>
</feature>
<keyword evidence="1" id="KW-0472">Membrane</keyword>